<dbReference type="SMART" id="SM00382">
    <property type="entry name" value="AAA"/>
    <property type="match status" value="1"/>
</dbReference>
<feature type="compositionally biased region" description="Acidic residues" evidence="10">
    <location>
        <begin position="446"/>
        <end position="460"/>
    </location>
</feature>
<feature type="compositionally biased region" description="Polar residues" evidence="10">
    <location>
        <begin position="487"/>
        <end position="504"/>
    </location>
</feature>
<dbReference type="Pfam" id="PF00005">
    <property type="entry name" value="ABC_tran"/>
    <property type="match status" value="1"/>
</dbReference>
<dbReference type="InterPro" id="IPR015854">
    <property type="entry name" value="ABC_transpr_LolD-like"/>
</dbReference>
<dbReference type="NCBIfam" id="TIGR02673">
    <property type="entry name" value="FtsE"/>
    <property type="match status" value="1"/>
</dbReference>
<comment type="subcellular location">
    <subcellularLocation>
        <location evidence="9">Cell membrane</location>
        <topology evidence="9">Peripheral membrane protein</topology>
        <orientation evidence="9">Cytoplasmic side</orientation>
    </subcellularLocation>
</comment>
<dbReference type="Gene3D" id="3.40.50.300">
    <property type="entry name" value="P-loop containing nucleotide triphosphate hydrolases"/>
    <property type="match status" value="1"/>
</dbReference>
<evidence type="ECO:0000256" key="10">
    <source>
        <dbReference type="SAM" id="MobiDB-lite"/>
    </source>
</evidence>
<keyword evidence="6 9" id="KW-0067">ATP-binding</keyword>
<dbReference type="InterPro" id="IPR003439">
    <property type="entry name" value="ABC_transporter-like_ATP-bd"/>
</dbReference>
<evidence type="ECO:0000256" key="2">
    <source>
        <dbReference type="ARBA" id="ARBA00020019"/>
    </source>
</evidence>
<dbReference type="SUPFAM" id="SSF52540">
    <property type="entry name" value="P-loop containing nucleoside triphosphate hydrolases"/>
    <property type="match status" value="1"/>
</dbReference>
<evidence type="ECO:0000313" key="13">
    <source>
        <dbReference type="Proteomes" id="UP001519331"/>
    </source>
</evidence>
<comment type="similarity">
    <text evidence="1 9">Belongs to the ABC transporter superfamily.</text>
</comment>
<dbReference type="EMBL" id="JAGINX010000001">
    <property type="protein sequence ID" value="MBP2318463.1"/>
    <property type="molecule type" value="Genomic_DNA"/>
</dbReference>
<dbReference type="InterPro" id="IPR003593">
    <property type="entry name" value="AAA+_ATPase"/>
</dbReference>
<feature type="compositionally biased region" description="Pro residues" evidence="10">
    <location>
        <begin position="414"/>
        <end position="429"/>
    </location>
</feature>
<sequence length="529" mass="57864">MIRFDHVTRRYQQDGRPALDDVSIEFERGDFVFLIGASGSGKSTLLRMILREGLPQKGKITVAGQNLGLMLEKRVPDYRRSIGMVFQDFRLLPDKTVFENVAFAMRVIGAPRSSIRRRVTKVLERVNLEHLAKRYPHEISGGEQQRAAIARAIVNEPAILLADEPTGNLDPRAAEEVMKVLRWISSSGTTVIMATHDRPIVDAMRRRVVQLHRGALVRDQQRGTYDPPPGSEAWELLRGEEADAGLRASDPTPAQPSAPAEDASEAVAGPVPAEGAPERDASDEVVTGEEAQAAPEPAPEAAPESEPEAEAAPESRTQSESEPQSEPEPEPEPSAEPEAESPAPQQEESIRVVWPRRSPQDVTAEVPEPTGDFDGTELPDLGRDGFEESEHVEEEAPEPAAAEEDPELVEDDPQPPTDGAPAPAAPNRPRPQQAKKPRLDWLAHPEEDDSGGDATDEALSAEENTRRLARPASSPSDAARPQAPSSEKPTTPRPKSSASQSTYTDARRTAEQLGITRSRRGFWRRRRDG</sequence>
<feature type="compositionally biased region" description="Low complexity" evidence="10">
    <location>
        <begin position="265"/>
        <end position="275"/>
    </location>
</feature>
<evidence type="ECO:0000256" key="9">
    <source>
        <dbReference type="RuleBase" id="RU365094"/>
    </source>
</evidence>
<keyword evidence="3 9" id="KW-1003">Cell membrane</keyword>
<keyword evidence="8 9" id="KW-0131">Cell cycle</keyword>
<feature type="compositionally biased region" description="Low complexity" evidence="10">
    <location>
        <begin position="470"/>
        <end position="486"/>
    </location>
</feature>
<dbReference type="InterPro" id="IPR005286">
    <property type="entry name" value="Cell_div_FtsE"/>
</dbReference>
<evidence type="ECO:0000256" key="5">
    <source>
        <dbReference type="ARBA" id="ARBA00022741"/>
    </source>
</evidence>
<evidence type="ECO:0000256" key="6">
    <source>
        <dbReference type="ARBA" id="ARBA00022840"/>
    </source>
</evidence>
<proteinExistence type="inferred from homology"/>
<accession>A0ABS4T237</accession>
<feature type="compositionally biased region" description="Acidic residues" evidence="10">
    <location>
        <begin position="390"/>
        <end position="413"/>
    </location>
</feature>
<evidence type="ECO:0000256" key="3">
    <source>
        <dbReference type="ARBA" id="ARBA00022475"/>
    </source>
</evidence>
<reference evidence="12 13" key="1">
    <citation type="submission" date="2021-03" db="EMBL/GenBank/DDBJ databases">
        <title>Sequencing the genomes of 1000 actinobacteria strains.</title>
        <authorList>
            <person name="Klenk H.-P."/>
        </authorList>
    </citation>
    <scope>NUCLEOTIDE SEQUENCE [LARGE SCALE GENOMIC DNA]</scope>
    <source>
        <strain evidence="12 13">DSM 12544</strain>
    </source>
</reference>
<evidence type="ECO:0000259" key="11">
    <source>
        <dbReference type="PROSITE" id="PS50893"/>
    </source>
</evidence>
<dbReference type="InterPro" id="IPR027417">
    <property type="entry name" value="P-loop_NTPase"/>
</dbReference>
<feature type="compositionally biased region" description="Low complexity" evidence="10">
    <location>
        <begin position="289"/>
        <end position="302"/>
    </location>
</feature>
<dbReference type="GO" id="GO:0005524">
    <property type="term" value="F:ATP binding"/>
    <property type="evidence" value="ECO:0007669"/>
    <property type="project" value="UniProtKB-KW"/>
</dbReference>
<dbReference type="PROSITE" id="PS50893">
    <property type="entry name" value="ABC_TRANSPORTER_2"/>
    <property type="match status" value="1"/>
</dbReference>
<feature type="compositionally biased region" description="Basic and acidic residues" evidence="10">
    <location>
        <begin position="380"/>
        <end position="389"/>
    </location>
</feature>
<keyword evidence="4 9" id="KW-0132">Cell division</keyword>
<comment type="function">
    <text evidence="9">Part of the ABC transporter FtsEX involved in cellular division.</text>
</comment>
<evidence type="ECO:0000256" key="7">
    <source>
        <dbReference type="ARBA" id="ARBA00023136"/>
    </source>
</evidence>
<dbReference type="PROSITE" id="PS00211">
    <property type="entry name" value="ABC_TRANSPORTER_1"/>
    <property type="match status" value="1"/>
</dbReference>
<keyword evidence="5 9" id="KW-0547">Nucleotide-binding</keyword>
<comment type="caution">
    <text evidence="12">The sequence shown here is derived from an EMBL/GenBank/DDBJ whole genome shotgun (WGS) entry which is preliminary data.</text>
</comment>
<dbReference type="InterPro" id="IPR017871">
    <property type="entry name" value="ABC_transporter-like_CS"/>
</dbReference>
<dbReference type="RefSeq" id="WP_210048825.1">
    <property type="nucleotide sequence ID" value="NZ_JAGINX010000001.1"/>
</dbReference>
<dbReference type="GO" id="GO:0051301">
    <property type="term" value="P:cell division"/>
    <property type="evidence" value="ECO:0007669"/>
    <property type="project" value="UniProtKB-KW"/>
</dbReference>
<evidence type="ECO:0000256" key="8">
    <source>
        <dbReference type="ARBA" id="ARBA00023306"/>
    </source>
</evidence>
<evidence type="ECO:0000256" key="4">
    <source>
        <dbReference type="ARBA" id="ARBA00022618"/>
    </source>
</evidence>
<dbReference type="PANTHER" id="PTHR24220">
    <property type="entry name" value="IMPORT ATP-BINDING PROTEIN"/>
    <property type="match status" value="1"/>
</dbReference>
<evidence type="ECO:0000256" key="1">
    <source>
        <dbReference type="ARBA" id="ARBA00005417"/>
    </source>
</evidence>
<feature type="compositionally biased region" description="Basic residues" evidence="10">
    <location>
        <begin position="517"/>
        <end position="529"/>
    </location>
</feature>
<feature type="compositionally biased region" description="Acidic residues" evidence="10">
    <location>
        <begin position="323"/>
        <end position="339"/>
    </location>
</feature>
<comment type="subunit">
    <text evidence="9">Homodimer. Forms a membrane-associated complex with FtsX.</text>
</comment>
<keyword evidence="13" id="KW-1185">Reference proteome</keyword>
<keyword evidence="7 9" id="KW-0472">Membrane</keyword>
<protein>
    <recommendedName>
        <fullName evidence="2 9">Cell division ATP-binding protein FtsE</fullName>
    </recommendedName>
</protein>
<organism evidence="12 13">
    <name type="scientific">Nesterenkonia lacusekhoensis</name>
    <dbReference type="NCBI Taxonomy" id="150832"/>
    <lineage>
        <taxon>Bacteria</taxon>
        <taxon>Bacillati</taxon>
        <taxon>Actinomycetota</taxon>
        <taxon>Actinomycetes</taxon>
        <taxon>Micrococcales</taxon>
        <taxon>Micrococcaceae</taxon>
        <taxon>Nesterenkonia</taxon>
    </lineage>
</organism>
<dbReference type="PANTHER" id="PTHR24220:SF470">
    <property type="entry name" value="CELL DIVISION ATP-BINDING PROTEIN FTSE"/>
    <property type="match status" value="1"/>
</dbReference>
<dbReference type="Proteomes" id="UP001519331">
    <property type="component" value="Unassembled WGS sequence"/>
</dbReference>
<feature type="compositionally biased region" description="Low complexity" evidence="10">
    <location>
        <begin position="312"/>
        <end position="322"/>
    </location>
</feature>
<feature type="domain" description="ABC transporter" evidence="11">
    <location>
        <begin position="2"/>
        <end position="238"/>
    </location>
</feature>
<gene>
    <name evidence="9" type="primary">ftsE</name>
    <name evidence="12" type="ORF">JOF45_001482</name>
</gene>
<name>A0ABS4T237_9MICC</name>
<evidence type="ECO:0000313" key="12">
    <source>
        <dbReference type="EMBL" id="MBP2318463.1"/>
    </source>
</evidence>
<feature type="region of interest" description="Disordered" evidence="10">
    <location>
        <begin position="245"/>
        <end position="529"/>
    </location>
</feature>